<dbReference type="CDD" id="cd05483">
    <property type="entry name" value="retropepsin_like_bacteria"/>
    <property type="match status" value="1"/>
</dbReference>
<dbReference type="GO" id="GO:0004190">
    <property type="term" value="F:aspartic-type endopeptidase activity"/>
    <property type="evidence" value="ECO:0007669"/>
    <property type="project" value="InterPro"/>
</dbReference>
<protein>
    <submittedName>
        <fullName evidence="2">Aspartyl protease family protein</fullName>
    </submittedName>
</protein>
<gene>
    <name evidence="2" type="ORF">SAMN05192580_0550</name>
</gene>
<accession>A0A1I6JMR6</accession>
<dbReference type="InterPro" id="IPR034122">
    <property type="entry name" value="Retropepsin-like_bacterial"/>
</dbReference>
<dbReference type="InterPro" id="IPR021109">
    <property type="entry name" value="Peptidase_aspartic_dom_sf"/>
</dbReference>
<keyword evidence="2" id="KW-0378">Hydrolase</keyword>
<feature type="transmembrane region" description="Helical" evidence="1">
    <location>
        <begin position="38"/>
        <end position="57"/>
    </location>
</feature>
<dbReference type="EMBL" id="FOZG01000001">
    <property type="protein sequence ID" value="SFR80265.1"/>
    <property type="molecule type" value="Genomic_DNA"/>
</dbReference>
<dbReference type="GO" id="GO:0006508">
    <property type="term" value="P:proteolysis"/>
    <property type="evidence" value="ECO:0007669"/>
    <property type="project" value="UniProtKB-KW"/>
</dbReference>
<dbReference type="NCBIfam" id="TIGR02281">
    <property type="entry name" value="clan_AA_DTGA"/>
    <property type="match status" value="1"/>
</dbReference>
<dbReference type="AlphaFoldDB" id="A0A1I6JMR6"/>
<dbReference type="PROSITE" id="PS00141">
    <property type="entry name" value="ASP_PROTEASE"/>
    <property type="match status" value="1"/>
</dbReference>
<dbReference type="InterPro" id="IPR001969">
    <property type="entry name" value="Aspartic_peptidase_AS"/>
</dbReference>
<keyword evidence="1" id="KW-0472">Membrane</keyword>
<dbReference type="InterPro" id="IPR011969">
    <property type="entry name" value="Clan_AA_Asp_peptidase_C"/>
</dbReference>
<keyword evidence="1" id="KW-0812">Transmembrane</keyword>
<dbReference type="RefSeq" id="WP_242653282.1">
    <property type="nucleotide sequence ID" value="NZ_FOZG01000001.1"/>
</dbReference>
<organism evidence="2 3">
    <name type="scientific">Sphingomonas jatrophae</name>
    <dbReference type="NCBI Taxonomy" id="1166337"/>
    <lineage>
        <taxon>Bacteria</taxon>
        <taxon>Pseudomonadati</taxon>
        <taxon>Pseudomonadota</taxon>
        <taxon>Alphaproteobacteria</taxon>
        <taxon>Sphingomonadales</taxon>
        <taxon>Sphingomonadaceae</taxon>
        <taxon>Sphingomonas</taxon>
    </lineage>
</organism>
<dbReference type="SUPFAM" id="SSF50630">
    <property type="entry name" value="Acid proteases"/>
    <property type="match status" value="1"/>
</dbReference>
<evidence type="ECO:0000313" key="2">
    <source>
        <dbReference type="EMBL" id="SFR80265.1"/>
    </source>
</evidence>
<dbReference type="STRING" id="1166337.SAMN05192580_0550"/>
<sequence length="201" mass="20834">MIQPITSNDGAAAVGILLCLVLVGSSLAARRVPLGPAIRMVVAWVAIFGGVALLFAWRPDLADLGRRALVAADPASGTVSGGTLRVRLAADGHYWVRGTVDGAPVRFLIDSGATTTALSARTVEAAKLKRTGGLPIYLRTANGDVAAERVRVTELVVGPITQRGLPAVTATAFGDLDVLGMNFLSGLKRWGVEEGVLVLTP</sequence>
<proteinExistence type="predicted"/>
<dbReference type="Proteomes" id="UP000198824">
    <property type="component" value="Unassembled WGS sequence"/>
</dbReference>
<dbReference type="Pfam" id="PF13975">
    <property type="entry name" value="gag-asp_proteas"/>
    <property type="match status" value="1"/>
</dbReference>
<name>A0A1I6JMR6_9SPHN</name>
<keyword evidence="1" id="KW-1133">Transmembrane helix</keyword>
<reference evidence="2 3" key="1">
    <citation type="submission" date="2016-10" db="EMBL/GenBank/DDBJ databases">
        <authorList>
            <person name="de Groot N.N."/>
        </authorList>
    </citation>
    <scope>NUCLEOTIDE SEQUENCE [LARGE SCALE GENOMIC DNA]</scope>
    <source>
        <strain evidence="2 3">S5-249</strain>
    </source>
</reference>
<keyword evidence="2" id="KW-0645">Protease</keyword>
<dbReference type="Gene3D" id="2.40.70.10">
    <property type="entry name" value="Acid Proteases"/>
    <property type="match status" value="1"/>
</dbReference>
<evidence type="ECO:0000313" key="3">
    <source>
        <dbReference type="Proteomes" id="UP000198824"/>
    </source>
</evidence>
<evidence type="ECO:0000256" key="1">
    <source>
        <dbReference type="SAM" id="Phobius"/>
    </source>
</evidence>
<keyword evidence="3" id="KW-1185">Reference proteome</keyword>